<evidence type="ECO:0000313" key="1">
    <source>
        <dbReference type="EMBL" id="GAA3533903.1"/>
    </source>
</evidence>
<protein>
    <submittedName>
        <fullName evidence="1">Uncharacterized protein</fullName>
    </submittedName>
</protein>
<comment type="caution">
    <text evidence="1">The sequence shown here is derived from an EMBL/GenBank/DDBJ whole genome shotgun (WGS) entry which is preliminary data.</text>
</comment>
<reference evidence="2" key="1">
    <citation type="journal article" date="2019" name="Int. J. Syst. Evol. Microbiol.">
        <title>The Global Catalogue of Microorganisms (GCM) 10K type strain sequencing project: providing services to taxonomists for standard genome sequencing and annotation.</title>
        <authorList>
            <consortium name="The Broad Institute Genomics Platform"/>
            <consortium name="The Broad Institute Genome Sequencing Center for Infectious Disease"/>
            <person name="Wu L."/>
            <person name="Ma J."/>
        </authorList>
    </citation>
    <scope>NUCLEOTIDE SEQUENCE [LARGE SCALE GENOMIC DNA]</scope>
    <source>
        <strain evidence="2">JCM 17460</strain>
    </source>
</reference>
<evidence type="ECO:0000313" key="2">
    <source>
        <dbReference type="Proteomes" id="UP001500301"/>
    </source>
</evidence>
<gene>
    <name evidence="1" type="ORF">GCM10022263_22650</name>
</gene>
<dbReference type="EMBL" id="BAABBB010000010">
    <property type="protein sequence ID" value="GAA3533903.1"/>
    <property type="molecule type" value="Genomic_DNA"/>
</dbReference>
<sequence>MNVSQDDVRSALQAVYERPRDVVDLAIEAVDQEDFMELLIERLGLTAAQATVVIDVPFRRLNADVRARYGP</sequence>
<dbReference type="Proteomes" id="UP001500301">
    <property type="component" value="Unassembled WGS sequence"/>
</dbReference>
<keyword evidence="2" id="KW-1185">Reference proteome</keyword>
<proteinExistence type="predicted"/>
<name>A0ABP6VH07_9ACTN</name>
<accession>A0ABP6VH07</accession>
<organism evidence="1 2">
    <name type="scientific">Nocardioides daeguensis</name>
    <dbReference type="NCBI Taxonomy" id="908359"/>
    <lineage>
        <taxon>Bacteria</taxon>
        <taxon>Bacillati</taxon>
        <taxon>Actinomycetota</taxon>
        <taxon>Actinomycetes</taxon>
        <taxon>Propionibacteriales</taxon>
        <taxon>Nocardioidaceae</taxon>
        <taxon>Nocardioides</taxon>
    </lineage>
</organism>
<dbReference type="RefSeq" id="WP_218237002.1">
    <property type="nucleotide sequence ID" value="NZ_BAABBB010000010.1"/>
</dbReference>